<dbReference type="EMBL" id="JAPWTJ010002612">
    <property type="protein sequence ID" value="KAJ8965390.1"/>
    <property type="molecule type" value="Genomic_DNA"/>
</dbReference>
<feature type="compositionally biased region" description="Low complexity" evidence="1">
    <location>
        <begin position="27"/>
        <end position="44"/>
    </location>
</feature>
<gene>
    <name evidence="3" type="ORF">NQ317_019330</name>
</gene>
<organism evidence="3 4">
    <name type="scientific">Molorchus minor</name>
    <dbReference type="NCBI Taxonomy" id="1323400"/>
    <lineage>
        <taxon>Eukaryota</taxon>
        <taxon>Metazoa</taxon>
        <taxon>Ecdysozoa</taxon>
        <taxon>Arthropoda</taxon>
        <taxon>Hexapoda</taxon>
        <taxon>Insecta</taxon>
        <taxon>Pterygota</taxon>
        <taxon>Neoptera</taxon>
        <taxon>Endopterygota</taxon>
        <taxon>Coleoptera</taxon>
        <taxon>Polyphaga</taxon>
        <taxon>Cucujiformia</taxon>
        <taxon>Chrysomeloidea</taxon>
        <taxon>Cerambycidae</taxon>
        <taxon>Lamiinae</taxon>
        <taxon>Monochamini</taxon>
        <taxon>Molorchus</taxon>
    </lineage>
</organism>
<keyword evidence="2" id="KW-0732">Signal</keyword>
<name>A0ABQ9ITP4_9CUCU</name>
<sequence length="265" mass="30035">MKVVYIFGLLLILGICSVDAKRKPKSDCSNSTSSSSSSSSSEDTSCPKERRARSLEFQISQISQLRKVLKNVTRMINHSTKDLEEAVISNCIRTGHKDIADSLQAIFANMMNCIHNKPMAVTSKDQYIHNLEGCSKEAMEKSYICLEDKTYFPGLILKLVKTIIETFYDNRGYIRGYLSACLPKMNTYTLQRKYDQCISDSFSMQNGYASKIPQSKAAFCKTYKPVSYCFINVIKENCGSISENSDKITEDHFNPLKQICYEKMP</sequence>
<proteinExistence type="predicted"/>
<reference evidence="3" key="1">
    <citation type="journal article" date="2023" name="Insect Mol. Biol.">
        <title>Genome sequencing provides insights into the evolution of gene families encoding plant cell wall-degrading enzymes in longhorned beetles.</title>
        <authorList>
            <person name="Shin N.R."/>
            <person name="Okamura Y."/>
            <person name="Kirsch R."/>
            <person name="Pauchet Y."/>
        </authorList>
    </citation>
    <scope>NUCLEOTIDE SEQUENCE</scope>
    <source>
        <strain evidence="3">MMC_N1</strain>
    </source>
</reference>
<dbReference type="Proteomes" id="UP001162164">
    <property type="component" value="Unassembled WGS sequence"/>
</dbReference>
<protein>
    <submittedName>
        <fullName evidence="3">Uncharacterized protein</fullName>
    </submittedName>
</protein>
<comment type="caution">
    <text evidence="3">The sequence shown here is derived from an EMBL/GenBank/DDBJ whole genome shotgun (WGS) entry which is preliminary data.</text>
</comment>
<evidence type="ECO:0000256" key="2">
    <source>
        <dbReference type="SAM" id="SignalP"/>
    </source>
</evidence>
<evidence type="ECO:0000256" key="1">
    <source>
        <dbReference type="SAM" id="MobiDB-lite"/>
    </source>
</evidence>
<evidence type="ECO:0000313" key="4">
    <source>
        <dbReference type="Proteomes" id="UP001162164"/>
    </source>
</evidence>
<accession>A0ABQ9ITP4</accession>
<feature type="chain" id="PRO_5046104019" evidence="2">
    <location>
        <begin position="21"/>
        <end position="265"/>
    </location>
</feature>
<feature type="region of interest" description="Disordered" evidence="1">
    <location>
        <begin position="22"/>
        <end position="47"/>
    </location>
</feature>
<feature type="signal peptide" evidence="2">
    <location>
        <begin position="1"/>
        <end position="20"/>
    </location>
</feature>
<keyword evidence="4" id="KW-1185">Reference proteome</keyword>
<evidence type="ECO:0000313" key="3">
    <source>
        <dbReference type="EMBL" id="KAJ8965390.1"/>
    </source>
</evidence>